<gene>
    <name evidence="3" type="ORF">NR989_00855</name>
</gene>
<evidence type="ECO:0000313" key="3">
    <source>
        <dbReference type="EMBL" id="WEJ63783.1"/>
    </source>
</evidence>
<dbReference type="InterPro" id="IPR050190">
    <property type="entry name" value="UPF0213_domain"/>
</dbReference>
<dbReference type="SUPFAM" id="SSF82771">
    <property type="entry name" value="GIY-YIG endonuclease"/>
    <property type="match status" value="1"/>
</dbReference>
<dbReference type="InterPro" id="IPR000305">
    <property type="entry name" value="GIY-YIG_endonuc"/>
</dbReference>
<dbReference type="Gene3D" id="3.40.1440.10">
    <property type="entry name" value="GIY-YIG endonuclease"/>
    <property type="match status" value="1"/>
</dbReference>
<dbReference type="CDD" id="cd10456">
    <property type="entry name" value="GIY-YIG_UPF0213"/>
    <property type="match status" value="1"/>
</dbReference>
<evidence type="ECO:0000259" key="2">
    <source>
        <dbReference type="PROSITE" id="PS50164"/>
    </source>
</evidence>
<evidence type="ECO:0000313" key="4">
    <source>
        <dbReference type="Proteomes" id="UP001222275"/>
    </source>
</evidence>
<dbReference type="EMBL" id="CP102381">
    <property type="protein sequence ID" value="WEJ63783.1"/>
    <property type="molecule type" value="Genomic_DNA"/>
</dbReference>
<name>A0ABY8CI02_9GAMM</name>
<dbReference type="Proteomes" id="UP001222275">
    <property type="component" value="Chromosome"/>
</dbReference>
<reference evidence="3 4" key="1">
    <citation type="submission" date="2022-06" db="EMBL/GenBank/DDBJ databases">
        <title>Thiomicrohabdus sp. nov, an obligately chemolithoautotrophic, sulfur-oxidizing bacterium isolated from beach of Guanyin Mountain. Amoy.</title>
        <authorList>
            <person name="Zhu H."/>
        </authorList>
    </citation>
    <scope>NUCLEOTIDE SEQUENCE [LARGE SCALE GENOMIC DNA]</scope>
    <source>
        <strain evidence="3 4">XGS-01</strain>
    </source>
</reference>
<dbReference type="SMART" id="SM00465">
    <property type="entry name" value="GIYc"/>
    <property type="match status" value="1"/>
</dbReference>
<proteinExistence type="inferred from homology"/>
<dbReference type="PANTHER" id="PTHR34477">
    <property type="entry name" value="UPF0213 PROTEIN YHBQ"/>
    <property type="match status" value="1"/>
</dbReference>
<sequence>MPSQNAKFWYVYLLRCADNSLYCGITTDLQKRLRQHNGELIGGAKYTKVRQPCELVYSETSENRSEASKREYAIKQLTKSTKELMIQQHEINPPGLVKQSK</sequence>
<protein>
    <submittedName>
        <fullName evidence="3">GIY-YIG nuclease family protein</fullName>
    </submittedName>
</protein>
<organism evidence="3 4">
    <name type="scientific">Thiomicrorhabdus lithotrophica</name>
    <dbReference type="NCBI Taxonomy" id="2949997"/>
    <lineage>
        <taxon>Bacteria</taxon>
        <taxon>Pseudomonadati</taxon>
        <taxon>Pseudomonadota</taxon>
        <taxon>Gammaproteobacteria</taxon>
        <taxon>Thiotrichales</taxon>
        <taxon>Piscirickettsiaceae</taxon>
        <taxon>Thiomicrorhabdus</taxon>
    </lineage>
</organism>
<comment type="similarity">
    <text evidence="1">Belongs to the UPF0213 family.</text>
</comment>
<keyword evidence="4" id="KW-1185">Reference proteome</keyword>
<dbReference type="PANTHER" id="PTHR34477:SF1">
    <property type="entry name" value="UPF0213 PROTEIN YHBQ"/>
    <property type="match status" value="1"/>
</dbReference>
<dbReference type="Pfam" id="PF01541">
    <property type="entry name" value="GIY-YIG"/>
    <property type="match status" value="1"/>
</dbReference>
<feature type="domain" description="GIY-YIG" evidence="2">
    <location>
        <begin position="7"/>
        <end position="84"/>
    </location>
</feature>
<evidence type="ECO:0000256" key="1">
    <source>
        <dbReference type="ARBA" id="ARBA00007435"/>
    </source>
</evidence>
<dbReference type="PROSITE" id="PS50164">
    <property type="entry name" value="GIY_YIG"/>
    <property type="match status" value="1"/>
</dbReference>
<dbReference type="InterPro" id="IPR035901">
    <property type="entry name" value="GIY-YIG_endonuc_sf"/>
</dbReference>
<accession>A0ABY8CI02</accession>